<feature type="compositionally biased region" description="Gly residues" evidence="1">
    <location>
        <begin position="107"/>
        <end position="119"/>
    </location>
</feature>
<proteinExistence type="predicted"/>
<gene>
    <name evidence="3" type="ORF">BGZ95_012055</name>
</gene>
<feature type="transmembrane region" description="Helical" evidence="2">
    <location>
        <begin position="163"/>
        <end position="181"/>
    </location>
</feature>
<feature type="transmembrane region" description="Helical" evidence="2">
    <location>
        <begin position="410"/>
        <end position="429"/>
    </location>
</feature>
<evidence type="ECO:0000256" key="2">
    <source>
        <dbReference type="SAM" id="Phobius"/>
    </source>
</evidence>
<keyword evidence="2" id="KW-1133">Transmembrane helix</keyword>
<sequence>MTYLQHHHHNESSAPEKVRQETTTTTISSTTTTTASSMPLTSDSEPNMYSAQKSMHYSRTSGGAAKTGHLEVDNGSPRPLNGGRSSSHSSNSSANNSPALNHKGLNGNKGGAGGGGGSYNSGHHSNGSNMSLPSGRATPAGAERPRSGAYDPSSDYSNGAHSWPILFAVIPPLGALIFGKSDIFSDMLTLILIAFFLYNIIKVPWELYYAARTRRVLLTNVGAKSPLDPVLEQRRQSAAASLRRQEFFSLLLVLASPFLGGYTLQYLKTFFSSYENYLSALNIELFIIASGIRPLTHLISLLKARALHLQEQVHYPDSEVESLKRKVASIEAELTQLRRAFATKRDVLQVQDSVEPTLHQLTKQIKRHDKKEVQLRSYAEERFASIDEKMREYDTYLAYRITEEQHRSSLLFLPINILVAMVGYCTFFLPNRLTGISGSKPQPMLKNSPVPAAISDGTSNDGSHNFTHPSSKAAHHLSGRLQPSHNPITSHLSVPLLDGTSIDYDTSIHGSSSYCQPIDHFSRRNQDYSCRQYQQPSVPAP</sequence>
<dbReference type="EMBL" id="JAAAIL010000975">
    <property type="protein sequence ID" value="KAG0272202.1"/>
    <property type="molecule type" value="Genomic_DNA"/>
</dbReference>
<feature type="compositionally biased region" description="Low complexity" evidence="1">
    <location>
        <begin position="120"/>
        <end position="129"/>
    </location>
</feature>
<feature type="compositionally biased region" description="Low complexity" evidence="1">
    <location>
        <begin position="22"/>
        <end position="42"/>
    </location>
</feature>
<comment type="caution">
    <text evidence="3">The sequence shown here is derived from an EMBL/GenBank/DDBJ whole genome shotgun (WGS) entry which is preliminary data.</text>
</comment>
<feature type="compositionally biased region" description="Basic and acidic residues" evidence="1">
    <location>
        <begin position="10"/>
        <end position="20"/>
    </location>
</feature>
<feature type="transmembrane region" description="Helical" evidence="2">
    <location>
        <begin position="247"/>
        <end position="265"/>
    </location>
</feature>
<dbReference type="AlphaFoldDB" id="A0AAD4DAQ8"/>
<dbReference type="PANTHER" id="PTHR42032">
    <property type="entry name" value="YALI0E30679P"/>
    <property type="match status" value="1"/>
</dbReference>
<name>A0AAD4DAQ8_9FUNG</name>
<evidence type="ECO:0000313" key="3">
    <source>
        <dbReference type="EMBL" id="KAG0272202.1"/>
    </source>
</evidence>
<feature type="compositionally biased region" description="Polar residues" evidence="1">
    <location>
        <begin position="456"/>
        <end position="470"/>
    </location>
</feature>
<accession>A0AAD4DAQ8</accession>
<feature type="compositionally biased region" description="Low complexity" evidence="1">
    <location>
        <begin position="79"/>
        <end position="106"/>
    </location>
</feature>
<evidence type="ECO:0000313" key="4">
    <source>
        <dbReference type="Proteomes" id="UP001194580"/>
    </source>
</evidence>
<feature type="region of interest" description="Disordered" evidence="1">
    <location>
        <begin position="1"/>
        <end position="154"/>
    </location>
</feature>
<protein>
    <submittedName>
        <fullName evidence="3">Uncharacterized protein</fullName>
    </submittedName>
</protein>
<feature type="transmembrane region" description="Helical" evidence="2">
    <location>
        <begin position="187"/>
        <end position="205"/>
    </location>
</feature>
<dbReference type="Proteomes" id="UP001194580">
    <property type="component" value="Unassembled WGS sequence"/>
</dbReference>
<keyword evidence="2" id="KW-0812">Transmembrane</keyword>
<organism evidence="3 4">
    <name type="scientific">Linnemannia exigua</name>
    <dbReference type="NCBI Taxonomy" id="604196"/>
    <lineage>
        <taxon>Eukaryota</taxon>
        <taxon>Fungi</taxon>
        <taxon>Fungi incertae sedis</taxon>
        <taxon>Mucoromycota</taxon>
        <taxon>Mortierellomycotina</taxon>
        <taxon>Mortierellomycetes</taxon>
        <taxon>Mortierellales</taxon>
        <taxon>Mortierellaceae</taxon>
        <taxon>Linnemannia</taxon>
    </lineage>
</organism>
<keyword evidence="4" id="KW-1185">Reference proteome</keyword>
<feature type="region of interest" description="Disordered" evidence="1">
    <location>
        <begin position="438"/>
        <end position="484"/>
    </location>
</feature>
<dbReference type="PANTHER" id="PTHR42032:SF1">
    <property type="entry name" value="YALI0E30679P"/>
    <property type="match status" value="1"/>
</dbReference>
<keyword evidence="2" id="KW-0472">Membrane</keyword>
<feature type="transmembrane region" description="Helical" evidence="2">
    <location>
        <begin position="277"/>
        <end position="295"/>
    </location>
</feature>
<feature type="compositionally biased region" description="Polar residues" evidence="1">
    <location>
        <begin position="43"/>
        <end position="61"/>
    </location>
</feature>
<evidence type="ECO:0000256" key="1">
    <source>
        <dbReference type="SAM" id="MobiDB-lite"/>
    </source>
</evidence>
<reference evidence="3" key="1">
    <citation type="journal article" date="2020" name="Fungal Divers.">
        <title>Resolving the Mortierellaceae phylogeny through synthesis of multi-gene phylogenetics and phylogenomics.</title>
        <authorList>
            <person name="Vandepol N."/>
            <person name="Liber J."/>
            <person name="Desiro A."/>
            <person name="Na H."/>
            <person name="Kennedy M."/>
            <person name="Barry K."/>
            <person name="Grigoriev I.V."/>
            <person name="Miller A.N."/>
            <person name="O'Donnell K."/>
            <person name="Stajich J.E."/>
            <person name="Bonito G."/>
        </authorList>
    </citation>
    <scope>NUCLEOTIDE SEQUENCE</scope>
    <source>
        <strain evidence="3">NRRL 28262</strain>
    </source>
</reference>